<feature type="compositionally biased region" description="Low complexity" evidence="1">
    <location>
        <begin position="359"/>
        <end position="373"/>
    </location>
</feature>
<feature type="compositionally biased region" description="Low complexity" evidence="1">
    <location>
        <begin position="1"/>
        <end position="37"/>
    </location>
</feature>
<dbReference type="EMBL" id="LGTL01000001">
    <property type="protein sequence ID" value="KPA86501.1"/>
    <property type="molecule type" value="Genomic_DNA"/>
</dbReference>
<feature type="compositionally biased region" description="Low complexity" evidence="1">
    <location>
        <begin position="295"/>
        <end position="308"/>
    </location>
</feature>
<feature type="region of interest" description="Disordered" evidence="1">
    <location>
        <begin position="280"/>
        <end position="312"/>
    </location>
</feature>
<feature type="region of interest" description="Disordered" evidence="1">
    <location>
        <begin position="1"/>
        <end position="40"/>
    </location>
</feature>
<feature type="compositionally biased region" description="Low complexity" evidence="1">
    <location>
        <begin position="435"/>
        <end position="450"/>
    </location>
</feature>
<protein>
    <submittedName>
        <fullName evidence="2">Uncharacterized protein</fullName>
    </submittedName>
</protein>
<sequence length="556" mass="56235">MSSVAVPAAAVPASRLRSRSVNTNHAVSSKAAGAKASVTKRTASLRSAAVRPRSTNAPAAAVVPLAASSMAHRTRSVVKPFVPVGRQASAGDAGSAAGVAAPLLSPPANTSHPRGDAPTTQSAAAIAASSFRKTSSRNSKISPTTVQHSSGCASRLDSVCSSLLGSGDRGSVQRNPQTQQQHPPVPHLGHVFRTAPLTRAATTECILRSARQQQSSATSEERKKSSPPRLGRCGRTQSANDMIPPPSPRPAAAVAAVLSGRTFGSAPASRVNSVNSHLAEAEPTAVSRAPRTRVASAASGKRSASSNSDMHGVAPAASGTFVAAPSRSTGVRPLLAASRRLAQKETASTAGASRLRNLSASATQRSSSPSAQAKTDSRGARVAVAAGPSPSRKGARGRSDAAHVATADAAFPPPPPLSSKFQQTHTGCPPPLSFGGSTRGAATAGAAPKGPVSPIRRTATACPGSAQVYAAAPLPEEDATRDSAGFSAVVADTVFSCPWLKPGTFSTPTNRDGGREASEAPTVPYEGSTGLRPSMSLSPRTDFDSMSLSGRASYGM</sequence>
<dbReference type="AlphaFoldDB" id="A0A0N0VHS4"/>
<feature type="region of interest" description="Disordered" evidence="1">
    <location>
        <begin position="345"/>
        <end position="458"/>
    </location>
</feature>
<dbReference type="RefSeq" id="XP_015664940.1">
    <property type="nucleotide sequence ID" value="XM_015796932.1"/>
</dbReference>
<keyword evidence="3" id="KW-1185">Reference proteome</keyword>
<proteinExistence type="predicted"/>
<gene>
    <name evidence="2" type="ORF">ABB37_00649</name>
</gene>
<feature type="region of interest" description="Disordered" evidence="1">
    <location>
        <begin position="164"/>
        <end position="188"/>
    </location>
</feature>
<evidence type="ECO:0000313" key="3">
    <source>
        <dbReference type="Proteomes" id="UP000037923"/>
    </source>
</evidence>
<feature type="region of interest" description="Disordered" evidence="1">
    <location>
        <begin position="209"/>
        <end position="252"/>
    </location>
</feature>
<feature type="region of interest" description="Disordered" evidence="1">
    <location>
        <begin position="101"/>
        <end position="152"/>
    </location>
</feature>
<feature type="compositionally biased region" description="Polar residues" evidence="1">
    <location>
        <begin position="535"/>
        <end position="550"/>
    </location>
</feature>
<name>A0A0N0VHS4_LEPPY</name>
<reference evidence="2 3" key="1">
    <citation type="submission" date="2015-07" db="EMBL/GenBank/DDBJ databases">
        <title>High-quality genome of monoxenous trypanosomatid Leptomonas pyrrhocoris.</title>
        <authorList>
            <person name="Flegontov P."/>
            <person name="Butenko A."/>
            <person name="Firsov S."/>
            <person name="Vlcek C."/>
            <person name="Logacheva M.D."/>
            <person name="Field M."/>
            <person name="Filatov D."/>
            <person name="Flegontova O."/>
            <person name="Gerasimov E."/>
            <person name="Jackson A.P."/>
            <person name="Kelly S."/>
            <person name="Opperdoes F."/>
            <person name="O'Reilly A."/>
            <person name="Votypka J."/>
            <person name="Yurchenko V."/>
            <person name="Lukes J."/>
        </authorList>
    </citation>
    <scope>NUCLEOTIDE SEQUENCE [LARGE SCALE GENOMIC DNA]</scope>
    <source>
        <strain evidence="2">H10</strain>
    </source>
</reference>
<dbReference type="Proteomes" id="UP000037923">
    <property type="component" value="Unassembled WGS sequence"/>
</dbReference>
<comment type="caution">
    <text evidence="2">The sequence shown here is derived from an EMBL/GenBank/DDBJ whole genome shotgun (WGS) entry which is preliminary data.</text>
</comment>
<dbReference type="VEuPathDB" id="TriTrypDB:LpyrH10_01_6490"/>
<accession>A0A0N0VHS4</accession>
<dbReference type="OMA" id="QQTHTGC"/>
<organism evidence="2 3">
    <name type="scientific">Leptomonas pyrrhocoris</name>
    <name type="common">Firebug parasite</name>
    <dbReference type="NCBI Taxonomy" id="157538"/>
    <lineage>
        <taxon>Eukaryota</taxon>
        <taxon>Discoba</taxon>
        <taxon>Euglenozoa</taxon>
        <taxon>Kinetoplastea</taxon>
        <taxon>Metakinetoplastina</taxon>
        <taxon>Trypanosomatida</taxon>
        <taxon>Trypanosomatidae</taxon>
        <taxon>Leishmaniinae</taxon>
        <taxon>Leptomonas</taxon>
    </lineage>
</organism>
<evidence type="ECO:0000313" key="2">
    <source>
        <dbReference type="EMBL" id="KPA86501.1"/>
    </source>
</evidence>
<evidence type="ECO:0000256" key="1">
    <source>
        <dbReference type="SAM" id="MobiDB-lite"/>
    </source>
</evidence>
<feature type="region of interest" description="Disordered" evidence="1">
    <location>
        <begin position="501"/>
        <end position="556"/>
    </location>
</feature>
<dbReference type="GeneID" id="26900946"/>
<dbReference type="OrthoDB" id="267581at2759"/>
<feature type="compositionally biased region" description="Polar residues" evidence="1">
    <location>
        <begin position="131"/>
        <end position="152"/>
    </location>
</feature>